<accession>A0ACD5YC33</accession>
<name>A0ACD5YC33_AVESA</name>
<reference evidence="1" key="1">
    <citation type="submission" date="2021-05" db="EMBL/GenBank/DDBJ databases">
        <authorList>
            <person name="Scholz U."/>
            <person name="Mascher M."/>
            <person name="Fiebig A."/>
        </authorList>
    </citation>
    <scope>NUCLEOTIDE SEQUENCE [LARGE SCALE GENOMIC DNA]</scope>
</reference>
<evidence type="ECO:0000313" key="2">
    <source>
        <dbReference type="Proteomes" id="UP001732700"/>
    </source>
</evidence>
<evidence type="ECO:0000313" key="1">
    <source>
        <dbReference type="EnsemblPlants" id="AVESA.00010b.r2.5DG0949570.1.CDS"/>
    </source>
</evidence>
<sequence length="657" mass="73007">MRRCAAAIAREIVAFFDAVLRCFLSWFRSSTAAAHRDPLVHRGRLGEVLSVSDEEKATPTGSSGSDDNGKTATAFGSICCDLRPRRRVSCSVGERDQLVHRGRLGVGEVLSDEEKGGFGETRGSHQHQEHGRDIEEELRQEADYFKLCVTISQTPSELQNSSEINSETANEVGNVSGIGGTSVSGINSSECFKCQEDHALMTETEVPQVESVPREKSPFWNIKNRFSDCSGSPFPTPLVLTDDMQTPGTIYTSHTGSSLSRKRVCTCQQFVYPVLGPVKIKTQKKKVTVDSPPMLPPKTPKQINLGAGHIKQLQKTSPSSVPKVGFLKSPPICFPNENALYQEKETLSPEDLKCQTSRQKSHSNEKHAALSMTHWLKPSHPDGDNQGAESSSATNKLHDEKTLPTETPVFTAASELDDDVKNLTPTLPKAWDGNGIPNAVSKYKEDQKVSWHATPFEERLSRALSGESNHPRKINSGNLFHVKDDNSIPNTTAKYKEDQKVSWHATPFKESFSRVLSFESNTPSGNSLFVEDDKGIPNTISKYKEDQKVSWHATPFEERLLKVLSDGPNPPRKLNRGAGIPNTPTEYKEDHKVSMHTAPFEERLSRCLSDQPKPPKETYQRKLVPCRGNLLEEEAEYNWQGSKSTCYRYCTTMNISC</sequence>
<proteinExistence type="predicted"/>
<protein>
    <submittedName>
        <fullName evidence="1">Uncharacterized protein</fullName>
    </submittedName>
</protein>
<reference evidence="1" key="2">
    <citation type="submission" date="2025-09" db="UniProtKB">
        <authorList>
            <consortium name="EnsemblPlants"/>
        </authorList>
    </citation>
    <scope>IDENTIFICATION</scope>
</reference>
<organism evidence="1 2">
    <name type="scientific">Avena sativa</name>
    <name type="common">Oat</name>
    <dbReference type="NCBI Taxonomy" id="4498"/>
    <lineage>
        <taxon>Eukaryota</taxon>
        <taxon>Viridiplantae</taxon>
        <taxon>Streptophyta</taxon>
        <taxon>Embryophyta</taxon>
        <taxon>Tracheophyta</taxon>
        <taxon>Spermatophyta</taxon>
        <taxon>Magnoliopsida</taxon>
        <taxon>Liliopsida</taxon>
        <taxon>Poales</taxon>
        <taxon>Poaceae</taxon>
        <taxon>BOP clade</taxon>
        <taxon>Pooideae</taxon>
        <taxon>Poodae</taxon>
        <taxon>Poeae</taxon>
        <taxon>Poeae Chloroplast Group 1 (Aveneae type)</taxon>
        <taxon>Aveninae</taxon>
        <taxon>Avena</taxon>
    </lineage>
</organism>
<dbReference type="Proteomes" id="UP001732700">
    <property type="component" value="Chromosome 5D"/>
</dbReference>
<keyword evidence="2" id="KW-1185">Reference proteome</keyword>
<dbReference type="EnsemblPlants" id="AVESA.00010b.r2.5DG0949570.1">
    <property type="protein sequence ID" value="AVESA.00010b.r2.5DG0949570.1.CDS"/>
    <property type="gene ID" value="AVESA.00010b.r2.5DG0949570"/>
</dbReference>